<proteinExistence type="predicted"/>
<reference evidence="1" key="1">
    <citation type="journal article" date="2020" name="Nature">
        <title>Giant virus diversity and host interactions through global metagenomics.</title>
        <authorList>
            <person name="Schulz F."/>
            <person name="Roux S."/>
            <person name="Paez-Espino D."/>
            <person name="Jungbluth S."/>
            <person name="Walsh D.A."/>
            <person name="Denef V.J."/>
            <person name="McMahon K.D."/>
            <person name="Konstantinidis K.T."/>
            <person name="Eloe-Fadrosh E.A."/>
            <person name="Kyrpides N.C."/>
            <person name="Woyke T."/>
        </authorList>
    </citation>
    <scope>NUCLEOTIDE SEQUENCE</scope>
    <source>
        <strain evidence="1">GVMAG-M-3300025572-1</strain>
    </source>
</reference>
<organism evidence="1">
    <name type="scientific">viral metagenome</name>
    <dbReference type="NCBI Taxonomy" id="1070528"/>
    <lineage>
        <taxon>unclassified sequences</taxon>
        <taxon>metagenomes</taxon>
        <taxon>organismal metagenomes</taxon>
    </lineage>
</organism>
<dbReference type="EMBL" id="MN740283">
    <property type="protein sequence ID" value="QHT97868.1"/>
    <property type="molecule type" value="Genomic_DNA"/>
</dbReference>
<accession>A0A6C0IX45</accession>
<name>A0A6C0IX45_9ZZZZ</name>
<sequence length="347" mass="38728">MSDKVPVPVLSCELDNGYAFKNCFGFISALRGRPVITFLADKMVAPNRTFDDQVYGNSSLYGDEINLAWDDNIPVQHRNLSLTFDASRIQATFGRIKKKDQARIVISQTRDSSDPHNFDGPNSSNDFNIYISSGTGGDGREGIRCIAATRTRPDDTLIKYPEENRSSLMVIPARSFRQMIDSFAKCKKDTIRIKYYMNSRYLNGQEYKGRPGILLTTDAAGQSGGIIEKFGDVPDEDPNAEKTGWSTPALQLSGVKIDESAIVRPKAPSQVIIEVEKPPEPNEFSFTADKVQIFAKLASMHNEGNVRIYYQPGCHLRIAHRYGAFGECEICLSNIHVREESRAIVKV</sequence>
<protein>
    <submittedName>
        <fullName evidence="1">Uncharacterized protein</fullName>
    </submittedName>
</protein>
<dbReference type="AlphaFoldDB" id="A0A6C0IX45"/>
<evidence type="ECO:0000313" key="1">
    <source>
        <dbReference type="EMBL" id="QHT97868.1"/>
    </source>
</evidence>